<feature type="transmembrane region" description="Helical" evidence="9">
    <location>
        <begin position="206"/>
        <end position="233"/>
    </location>
</feature>
<evidence type="ECO:0000256" key="2">
    <source>
        <dbReference type="ARBA" id="ARBA00011313"/>
    </source>
</evidence>
<comment type="caution">
    <text evidence="10">The sequence shown here is derived from an EMBL/GenBank/DDBJ whole genome shotgun (WGS) entry which is preliminary data.</text>
</comment>
<evidence type="ECO:0000256" key="7">
    <source>
        <dbReference type="ARBA" id="ARBA00023004"/>
    </source>
</evidence>
<dbReference type="PANTHER" id="PTHR10978">
    <property type="entry name" value="SUCCINATE DEHYDROGENASE CYTOCHROME B560 SUBUNIT"/>
    <property type="match status" value="1"/>
</dbReference>
<evidence type="ECO:0000256" key="6">
    <source>
        <dbReference type="ARBA" id="ARBA00022989"/>
    </source>
</evidence>
<proteinExistence type="predicted"/>
<sequence>MASSFALKKVLASKHLTKSLNPVRSLAASSQSASPFVNSNAVDVDRHAGLRDATNSRDFPPNPCSDVYDPFSKTRSFSQIQNMTDRFAESPLIAAARGIGAAPRLGFVAVNDLYLRMDMPGLSRRYSTKVDVPEKQTVSKVKEEEMGSVTNSFRPLSPHLALYQPQLSSTLSISNRISAAFLTTVALVFYLLYLKTGLICFTYENFYLLFFYASKLSLISLEITALALAYHIYYGVRHLLFLH</sequence>
<dbReference type="EMBL" id="JARAOO010000012">
    <property type="protein sequence ID" value="KAJ7949414.1"/>
    <property type="molecule type" value="Genomic_DNA"/>
</dbReference>
<keyword evidence="7" id="KW-0408">Iron</keyword>
<dbReference type="GO" id="GO:0006099">
    <property type="term" value="P:tricarboxylic acid cycle"/>
    <property type="evidence" value="ECO:0007669"/>
    <property type="project" value="InterPro"/>
</dbReference>
<evidence type="ECO:0000313" key="10">
    <source>
        <dbReference type="EMBL" id="KAJ7949414.1"/>
    </source>
</evidence>
<evidence type="ECO:0000313" key="11">
    <source>
        <dbReference type="Proteomes" id="UP001163823"/>
    </source>
</evidence>
<dbReference type="InterPro" id="IPR014314">
    <property type="entry name" value="Succ_DH_cytb556"/>
</dbReference>
<protein>
    <submittedName>
        <fullName evidence="10">Succinate dehydrogenase subunit 3</fullName>
    </submittedName>
</protein>
<dbReference type="GO" id="GO:0046872">
    <property type="term" value="F:metal ion binding"/>
    <property type="evidence" value="ECO:0007669"/>
    <property type="project" value="UniProtKB-KW"/>
</dbReference>
<evidence type="ECO:0000256" key="4">
    <source>
        <dbReference type="ARBA" id="ARBA00022692"/>
    </source>
</evidence>
<dbReference type="InterPro" id="IPR034804">
    <property type="entry name" value="SQR/QFR_C/D"/>
</dbReference>
<keyword evidence="11" id="KW-1185">Reference proteome</keyword>
<evidence type="ECO:0000256" key="8">
    <source>
        <dbReference type="ARBA" id="ARBA00023136"/>
    </source>
</evidence>
<dbReference type="KEGG" id="qsa:O6P43_029750"/>
<keyword evidence="8 9" id="KW-0472">Membrane</keyword>
<evidence type="ECO:0000256" key="9">
    <source>
        <dbReference type="SAM" id="Phobius"/>
    </source>
</evidence>
<dbReference type="AlphaFoldDB" id="A0AAD7L0M1"/>
<reference evidence="10" key="1">
    <citation type="journal article" date="2023" name="Science">
        <title>Elucidation of the pathway for biosynthesis of saponin adjuvants from the soapbark tree.</title>
        <authorList>
            <person name="Reed J."/>
            <person name="Orme A."/>
            <person name="El-Demerdash A."/>
            <person name="Owen C."/>
            <person name="Martin L.B.B."/>
            <person name="Misra R.C."/>
            <person name="Kikuchi S."/>
            <person name="Rejzek M."/>
            <person name="Martin A.C."/>
            <person name="Harkess A."/>
            <person name="Leebens-Mack J."/>
            <person name="Louveau T."/>
            <person name="Stephenson M.J."/>
            <person name="Osbourn A."/>
        </authorList>
    </citation>
    <scope>NUCLEOTIDE SEQUENCE</scope>
    <source>
        <strain evidence="10">S10</strain>
    </source>
</reference>
<evidence type="ECO:0000256" key="5">
    <source>
        <dbReference type="ARBA" id="ARBA00022723"/>
    </source>
</evidence>
<dbReference type="Gene3D" id="1.20.1300.10">
    <property type="entry name" value="Fumarate reductase/succinate dehydrogenase, transmembrane subunit"/>
    <property type="match status" value="1"/>
</dbReference>
<comment type="subunit">
    <text evidence="2">Component of complex II composed of eight subunits in plants: four classical SDH subunits SDH1, SDH2, SDH3 and SDH4 (a flavoprotein (FP), an iron-sulfur protein (IP), and a cytochrome b composed of a large and a small subunit.), as well as four subunits unknown in mitochondria from bacteria and heterotrophic eukaryotes.</text>
</comment>
<organism evidence="10 11">
    <name type="scientific">Quillaja saponaria</name>
    <name type="common">Soap bark tree</name>
    <dbReference type="NCBI Taxonomy" id="32244"/>
    <lineage>
        <taxon>Eukaryota</taxon>
        <taxon>Viridiplantae</taxon>
        <taxon>Streptophyta</taxon>
        <taxon>Embryophyta</taxon>
        <taxon>Tracheophyta</taxon>
        <taxon>Spermatophyta</taxon>
        <taxon>Magnoliopsida</taxon>
        <taxon>eudicotyledons</taxon>
        <taxon>Gunneridae</taxon>
        <taxon>Pentapetalae</taxon>
        <taxon>rosids</taxon>
        <taxon>fabids</taxon>
        <taxon>Fabales</taxon>
        <taxon>Quillajaceae</taxon>
        <taxon>Quillaja</taxon>
    </lineage>
</organism>
<dbReference type="GO" id="GO:0005743">
    <property type="term" value="C:mitochondrial inner membrane"/>
    <property type="evidence" value="ECO:0007669"/>
    <property type="project" value="UniProtKB-SubCell"/>
</dbReference>
<dbReference type="GO" id="GO:0006121">
    <property type="term" value="P:mitochondrial electron transport, succinate to ubiquinone"/>
    <property type="evidence" value="ECO:0007669"/>
    <property type="project" value="TreeGrafter"/>
</dbReference>
<dbReference type="GO" id="GO:0045273">
    <property type="term" value="C:respiratory chain complex II (succinate dehydrogenase)"/>
    <property type="evidence" value="ECO:0007669"/>
    <property type="project" value="UniProtKB-ARBA"/>
</dbReference>
<keyword evidence="6 9" id="KW-1133">Transmembrane helix</keyword>
<gene>
    <name evidence="10" type="ORF">O6P43_029750</name>
</gene>
<dbReference type="Proteomes" id="UP001163823">
    <property type="component" value="Chromosome 12"/>
</dbReference>
<dbReference type="GO" id="GO:0009055">
    <property type="term" value="F:electron transfer activity"/>
    <property type="evidence" value="ECO:0007669"/>
    <property type="project" value="InterPro"/>
</dbReference>
<dbReference type="SUPFAM" id="SSF81343">
    <property type="entry name" value="Fumarate reductase respiratory complex transmembrane subunits"/>
    <property type="match status" value="1"/>
</dbReference>
<dbReference type="PANTHER" id="PTHR10978:SF5">
    <property type="entry name" value="SUCCINATE DEHYDROGENASE CYTOCHROME B560 SUBUNIT, MITOCHONDRIAL"/>
    <property type="match status" value="1"/>
</dbReference>
<dbReference type="EMBL" id="JARAOO010000012">
    <property type="protein sequence ID" value="KAJ7949413.1"/>
    <property type="molecule type" value="Genomic_DNA"/>
</dbReference>
<evidence type="ECO:0000256" key="1">
    <source>
        <dbReference type="ARBA" id="ARBA00004434"/>
    </source>
</evidence>
<feature type="transmembrane region" description="Helical" evidence="9">
    <location>
        <begin position="177"/>
        <end position="194"/>
    </location>
</feature>
<keyword evidence="3" id="KW-0349">Heme</keyword>
<name>A0AAD7L0M1_QUISA</name>
<evidence type="ECO:0000256" key="3">
    <source>
        <dbReference type="ARBA" id="ARBA00022617"/>
    </source>
</evidence>
<dbReference type="InterPro" id="IPR000701">
    <property type="entry name" value="SuccDH_FuR_B_TM-su"/>
</dbReference>
<keyword evidence="4 9" id="KW-0812">Transmembrane</keyword>
<dbReference type="Pfam" id="PF01127">
    <property type="entry name" value="Sdh_cyt"/>
    <property type="match status" value="1"/>
</dbReference>
<accession>A0AAD7L0M1</accession>
<comment type="subcellular location">
    <subcellularLocation>
        <location evidence="1">Mitochondrion inner membrane</location>
        <topology evidence="1">Single-pass membrane protein</topology>
    </subcellularLocation>
</comment>
<dbReference type="CDD" id="cd03499">
    <property type="entry name" value="SQR_TypeC_SdhC"/>
    <property type="match status" value="1"/>
</dbReference>
<keyword evidence="5" id="KW-0479">Metal-binding</keyword>